<dbReference type="CDD" id="cd00064">
    <property type="entry name" value="FU"/>
    <property type="match status" value="1"/>
</dbReference>
<dbReference type="InterPro" id="IPR006212">
    <property type="entry name" value="Furin_repeat"/>
</dbReference>
<dbReference type="AlphaFoldDB" id="A0A6I9XZV1"/>
<comment type="similarity">
    <text evidence="2">Belongs to the G-protein coupled receptor 3 family.</text>
</comment>
<dbReference type="FunFam" id="2.10.50.30:FF:000002">
    <property type="entry name" value="Vomeronasal 2 receptor, h1"/>
    <property type="match status" value="1"/>
</dbReference>
<comment type="subcellular location">
    <subcellularLocation>
        <location evidence="1">Cell membrane</location>
        <topology evidence="1">Multi-pass membrane protein</topology>
    </subcellularLocation>
</comment>
<accession>A0A6I9XZV1</accession>
<dbReference type="GO" id="GO:0005886">
    <property type="term" value="C:plasma membrane"/>
    <property type="evidence" value="ECO:0007669"/>
    <property type="project" value="UniProtKB-SubCell"/>
</dbReference>
<keyword evidence="4 12" id="KW-0812">Transmembrane</keyword>
<evidence type="ECO:0000256" key="6">
    <source>
        <dbReference type="ARBA" id="ARBA00022989"/>
    </source>
</evidence>
<protein>
    <submittedName>
        <fullName evidence="15">Vomeronasal type-2 receptor 26-like</fullName>
    </submittedName>
</protein>
<keyword evidence="6 12" id="KW-1133">Transmembrane helix</keyword>
<keyword evidence="14" id="KW-1185">Reference proteome</keyword>
<organism evidence="14 15">
    <name type="scientific">Thamnophis sirtalis</name>
    <dbReference type="NCBI Taxonomy" id="35019"/>
    <lineage>
        <taxon>Eukaryota</taxon>
        <taxon>Metazoa</taxon>
        <taxon>Chordata</taxon>
        <taxon>Craniata</taxon>
        <taxon>Vertebrata</taxon>
        <taxon>Euteleostomi</taxon>
        <taxon>Lepidosauria</taxon>
        <taxon>Squamata</taxon>
        <taxon>Bifurcata</taxon>
        <taxon>Unidentata</taxon>
        <taxon>Episquamata</taxon>
        <taxon>Toxicofera</taxon>
        <taxon>Serpentes</taxon>
        <taxon>Colubroidea</taxon>
        <taxon>Colubridae</taxon>
        <taxon>Natricinae</taxon>
        <taxon>Thamnophis</taxon>
    </lineage>
</organism>
<feature type="transmembrane region" description="Helical" evidence="12">
    <location>
        <begin position="687"/>
        <end position="710"/>
    </location>
</feature>
<keyword evidence="11" id="KW-0807">Transducer</keyword>
<dbReference type="InterPro" id="IPR017979">
    <property type="entry name" value="GPCR_3_CS"/>
</dbReference>
<dbReference type="FunFam" id="3.40.50.2300:FF:000024">
    <property type="entry name" value="Vomeronasal 2, receptor 73"/>
    <property type="match status" value="1"/>
</dbReference>
<dbReference type="GeneID" id="106544419"/>
<evidence type="ECO:0000259" key="13">
    <source>
        <dbReference type="PROSITE" id="PS50259"/>
    </source>
</evidence>
<evidence type="ECO:0000256" key="12">
    <source>
        <dbReference type="SAM" id="Phobius"/>
    </source>
</evidence>
<name>A0A6I9XZV1_9SAUR</name>
<dbReference type="RefSeq" id="XP_013916153.1">
    <property type="nucleotide sequence ID" value="XM_014060678.1"/>
</dbReference>
<dbReference type="OrthoDB" id="5984008at2759"/>
<dbReference type="Pfam" id="PF07562">
    <property type="entry name" value="NCD3G"/>
    <property type="match status" value="1"/>
</dbReference>
<dbReference type="PANTHER" id="PTHR24061:SF599">
    <property type="entry name" value="G-PROTEIN COUPLED RECEPTORS FAMILY 3 PROFILE DOMAIN-CONTAINING PROTEIN"/>
    <property type="match status" value="1"/>
</dbReference>
<evidence type="ECO:0000256" key="7">
    <source>
        <dbReference type="ARBA" id="ARBA00023040"/>
    </source>
</evidence>
<feature type="transmembrane region" description="Helical" evidence="12">
    <location>
        <begin position="765"/>
        <end position="785"/>
    </location>
</feature>
<dbReference type="Gene3D" id="2.10.50.30">
    <property type="entry name" value="GPCR, family 3, nine cysteines domain"/>
    <property type="match status" value="1"/>
</dbReference>
<keyword evidence="3" id="KW-1003">Cell membrane</keyword>
<keyword evidence="8 12" id="KW-0472">Membrane</keyword>
<gene>
    <name evidence="15" type="primary">LOC106544419</name>
</gene>
<dbReference type="InterPro" id="IPR011500">
    <property type="entry name" value="GPCR_3_9-Cys_dom"/>
</dbReference>
<evidence type="ECO:0000256" key="10">
    <source>
        <dbReference type="ARBA" id="ARBA00023180"/>
    </source>
</evidence>
<sequence>MYPILCNRIDALQIPHEYYQPALKGYYKAVQVSRADTLSVSVVIKNYQQVLAFLYAMKEVNENPRLLANVTMGFHIYDSYFNDRLTFQTTMNLLYSPKKTVPNYKCNSGKNLIAITGALHSETSLHMATISSIYKIPQVSYYLFDPLFSTKTQFPFIYRVVPNEKHQYMGIVKLLKHFQWIWVGIITLDDDKGESFVRTLVPMLSQNGICSAFTDRMPSITNFLEIHDSYMETEKTLNFFRINEVKALLVYAETHSVLSLKFLLTQNNDIADTLDRVWIMTAQWDFPALQFHKDWDTMVFQGTLSFAAHSREVLGFQHFLTTIKPNLLKKDNFINDFWEQAFNCLFSNYYTGEEHTEICTGREKLQNLPGPFFEMKMTAQSYSVYNAVCVVAHALNAMRSLDSQQRMMRTLGSPQPWQLHSFLRRISFNNSAGDLVSFDEQCELEGGFDIINWITFSNKSFSRVKVGKLNPHVLSTKQLYINDGKILWHSNFNKTPPFSICNDHCHPGSVRKKKDGKPFCCYDCVSCPKGKISNQNDMDNCIQCPDDQYANINQDGCLPKSLNFLFYDEPLSIGLAFMAALLSAITVLVLGIFVKYQHTPIVKANNRYLTYTLLISLLLCFLCSFLFIGKPHTIICIFRQTTFGIIFSVAISSVLAKTITVVLAFVATKPGSRIRSWVGKRLATFMILFCSVFQLLLCIIWLCTAPPFLDLDMHSLTKEIVVECNEGSDFMFYCVLGCLGILALISFIVAFFARTLPDTFNETKFITFSMLVFCSVWITFVPTYLSTKGKYMVVVEIFSILTSSAGLLGCIFFPKCYIIALKPELNSKELIIRRT</sequence>
<evidence type="ECO:0000256" key="4">
    <source>
        <dbReference type="ARBA" id="ARBA00022692"/>
    </source>
</evidence>
<dbReference type="InterPro" id="IPR001828">
    <property type="entry name" value="ANF_lig-bd_rcpt"/>
</dbReference>
<proteinExistence type="inferred from homology"/>
<evidence type="ECO:0000313" key="15">
    <source>
        <dbReference type="RefSeq" id="XP_013916153.1"/>
    </source>
</evidence>
<dbReference type="InterPro" id="IPR000068">
    <property type="entry name" value="GPCR_3_Ca_sens_rcpt-rel"/>
</dbReference>
<keyword evidence="9" id="KW-0675">Receptor</keyword>
<keyword evidence="10" id="KW-0325">Glycoprotein</keyword>
<evidence type="ECO:0000256" key="5">
    <source>
        <dbReference type="ARBA" id="ARBA00022729"/>
    </source>
</evidence>
<evidence type="ECO:0000256" key="3">
    <source>
        <dbReference type="ARBA" id="ARBA00022475"/>
    </source>
</evidence>
<dbReference type="Pfam" id="PF01094">
    <property type="entry name" value="ANF_receptor"/>
    <property type="match status" value="1"/>
</dbReference>
<keyword evidence="5" id="KW-0732">Signal</keyword>
<dbReference type="PRINTS" id="PR01535">
    <property type="entry name" value="VOMERONASL2R"/>
</dbReference>
<evidence type="ECO:0000256" key="8">
    <source>
        <dbReference type="ARBA" id="ARBA00023136"/>
    </source>
</evidence>
<evidence type="ECO:0000256" key="9">
    <source>
        <dbReference type="ARBA" id="ARBA00023170"/>
    </source>
</evidence>
<feature type="domain" description="G-protein coupled receptors family 3 profile" evidence="13">
    <location>
        <begin position="571"/>
        <end position="835"/>
    </location>
</feature>
<dbReference type="Gene3D" id="3.40.50.2300">
    <property type="match status" value="2"/>
</dbReference>
<evidence type="ECO:0000256" key="2">
    <source>
        <dbReference type="ARBA" id="ARBA00007242"/>
    </source>
</evidence>
<feature type="transmembrane region" description="Helical" evidence="12">
    <location>
        <begin position="791"/>
        <end position="813"/>
    </location>
</feature>
<dbReference type="Pfam" id="PF00003">
    <property type="entry name" value="7tm_3"/>
    <property type="match status" value="1"/>
</dbReference>
<evidence type="ECO:0000313" key="14">
    <source>
        <dbReference type="Proteomes" id="UP000504617"/>
    </source>
</evidence>
<dbReference type="InterPro" id="IPR038550">
    <property type="entry name" value="GPCR_3_9-Cys_sf"/>
</dbReference>
<dbReference type="InterPro" id="IPR028082">
    <property type="entry name" value="Peripla_BP_I"/>
</dbReference>
<feature type="transmembrane region" description="Helical" evidence="12">
    <location>
        <begin position="730"/>
        <end position="753"/>
    </location>
</feature>
<dbReference type="PRINTS" id="PR00248">
    <property type="entry name" value="GPCRMGR"/>
</dbReference>
<dbReference type="PROSITE" id="PS50259">
    <property type="entry name" value="G_PROTEIN_RECEP_F3_4"/>
    <property type="match status" value="1"/>
</dbReference>
<feature type="transmembrane region" description="Helical" evidence="12">
    <location>
        <begin position="641"/>
        <end position="666"/>
    </location>
</feature>
<dbReference type="GO" id="GO:0004930">
    <property type="term" value="F:G protein-coupled receptor activity"/>
    <property type="evidence" value="ECO:0007669"/>
    <property type="project" value="UniProtKB-KW"/>
</dbReference>
<dbReference type="SUPFAM" id="SSF53822">
    <property type="entry name" value="Periplasmic binding protein-like I"/>
    <property type="match status" value="1"/>
</dbReference>
<feature type="transmembrane region" description="Helical" evidence="12">
    <location>
        <begin position="571"/>
        <end position="596"/>
    </location>
</feature>
<dbReference type="PROSITE" id="PS00981">
    <property type="entry name" value="G_PROTEIN_RECEP_F3_3"/>
    <property type="match status" value="1"/>
</dbReference>
<reference evidence="15" key="1">
    <citation type="submission" date="2025-08" db="UniProtKB">
        <authorList>
            <consortium name="RefSeq"/>
        </authorList>
    </citation>
    <scope>IDENTIFICATION</scope>
    <source>
        <tissue evidence="15">Skeletal muscle</tissue>
    </source>
</reference>
<dbReference type="InterPro" id="IPR000337">
    <property type="entry name" value="GPCR_3"/>
</dbReference>
<dbReference type="InterPro" id="IPR017978">
    <property type="entry name" value="GPCR_3_C"/>
</dbReference>
<dbReference type="PANTHER" id="PTHR24061">
    <property type="entry name" value="CALCIUM-SENSING RECEPTOR-RELATED"/>
    <property type="match status" value="1"/>
</dbReference>
<dbReference type="CDD" id="cd15283">
    <property type="entry name" value="7tmC_V2R_pheromone"/>
    <property type="match status" value="1"/>
</dbReference>
<keyword evidence="7" id="KW-0297">G-protein coupled receptor</keyword>
<feature type="transmembrane region" description="Helical" evidence="12">
    <location>
        <begin position="608"/>
        <end position="629"/>
    </location>
</feature>
<dbReference type="InterPro" id="IPR004073">
    <property type="entry name" value="GPCR_3_vmron_rcpt_2"/>
</dbReference>
<evidence type="ECO:0000256" key="11">
    <source>
        <dbReference type="ARBA" id="ARBA00023224"/>
    </source>
</evidence>
<dbReference type="Proteomes" id="UP000504617">
    <property type="component" value="Unplaced"/>
</dbReference>
<evidence type="ECO:0000256" key="1">
    <source>
        <dbReference type="ARBA" id="ARBA00004651"/>
    </source>
</evidence>
<dbReference type="KEGG" id="tsr:106544419"/>